<reference evidence="2 3" key="1">
    <citation type="journal article" date="2022" name="Nat. Genet.">
        <title>Improved pea reference genome and pan-genome highlight genomic features and evolutionary characteristics.</title>
        <authorList>
            <person name="Yang T."/>
            <person name="Liu R."/>
            <person name="Luo Y."/>
            <person name="Hu S."/>
            <person name="Wang D."/>
            <person name="Wang C."/>
            <person name="Pandey M.K."/>
            <person name="Ge S."/>
            <person name="Xu Q."/>
            <person name="Li N."/>
            <person name="Li G."/>
            <person name="Huang Y."/>
            <person name="Saxena R.K."/>
            <person name="Ji Y."/>
            <person name="Li M."/>
            <person name="Yan X."/>
            <person name="He Y."/>
            <person name="Liu Y."/>
            <person name="Wang X."/>
            <person name="Xiang C."/>
            <person name="Varshney R.K."/>
            <person name="Ding H."/>
            <person name="Gao S."/>
            <person name="Zong X."/>
        </authorList>
    </citation>
    <scope>NUCLEOTIDE SEQUENCE [LARGE SCALE GENOMIC DNA]</scope>
    <source>
        <strain evidence="2 3">cv. Zhongwan 6</strain>
    </source>
</reference>
<accession>A0A9D4XCM6</accession>
<feature type="region of interest" description="Disordered" evidence="1">
    <location>
        <begin position="131"/>
        <end position="164"/>
    </location>
</feature>
<proteinExistence type="predicted"/>
<name>A0A9D4XCM6_PEA</name>
<dbReference type="Proteomes" id="UP001058974">
    <property type="component" value="Chromosome 4"/>
</dbReference>
<evidence type="ECO:0000313" key="2">
    <source>
        <dbReference type="EMBL" id="KAI5416955.1"/>
    </source>
</evidence>
<feature type="compositionally biased region" description="Basic residues" evidence="1">
    <location>
        <begin position="141"/>
        <end position="150"/>
    </location>
</feature>
<evidence type="ECO:0000256" key="1">
    <source>
        <dbReference type="SAM" id="MobiDB-lite"/>
    </source>
</evidence>
<comment type="caution">
    <text evidence="2">The sequence shown here is derived from an EMBL/GenBank/DDBJ whole genome shotgun (WGS) entry which is preliminary data.</text>
</comment>
<dbReference type="EMBL" id="JAMSHJ010000004">
    <property type="protein sequence ID" value="KAI5416955.1"/>
    <property type="molecule type" value="Genomic_DNA"/>
</dbReference>
<dbReference type="Gramene" id="Psat04G0181200-T1">
    <property type="protein sequence ID" value="KAI5416955.1"/>
    <property type="gene ID" value="KIW84_041812"/>
</dbReference>
<sequence>MEERRTHQGITKKNKSYTDEMKILKTSISFPGEPIVISKEQVREYVEHVHDPIEIKSNDEVHVVEEVHADESESDEDFVQDDKDALGDSEFDDLDEDDWIGHMRKLRFLATYSYIVLSSNGPRLWPVTNGEIINPPVTRRASGRPKKKRNRANDEPTSSNVLPRNLTTVKCKSCGTL</sequence>
<protein>
    <submittedName>
        <fullName evidence="2">Uncharacterized protein</fullName>
    </submittedName>
</protein>
<keyword evidence="3" id="KW-1185">Reference proteome</keyword>
<dbReference type="AlphaFoldDB" id="A0A9D4XCM6"/>
<organism evidence="2 3">
    <name type="scientific">Pisum sativum</name>
    <name type="common">Garden pea</name>
    <name type="synonym">Lathyrus oleraceus</name>
    <dbReference type="NCBI Taxonomy" id="3888"/>
    <lineage>
        <taxon>Eukaryota</taxon>
        <taxon>Viridiplantae</taxon>
        <taxon>Streptophyta</taxon>
        <taxon>Embryophyta</taxon>
        <taxon>Tracheophyta</taxon>
        <taxon>Spermatophyta</taxon>
        <taxon>Magnoliopsida</taxon>
        <taxon>eudicotyledons</taxon>
        <taxon>Gunneridae</taxon>
        <taxon>Pentapetalae</taxon>
        <taxon>rosids</taxon>
        <taxon>fabids</taxon>
        <taxon>Fabales</taxon>
        <taxon>Fabaceae</taxon>
        <taxon>Papilionoideae</taxon>
        <taxon>50 kb inversion clade</taxon>
        <taxon>NPAAA clade</taxon>
        <taxon>Hologalegina</taxon>
        <taxon>IRL clade</taxon>
        <taxon>Fabeae</taxon>
        <taxon>Lathyrus</taxon>
    </lineage>
</organism>
<feature type="region of interest" description="Disordered" evidence="1">
    <location>
        <begin position="68"/>
        <end position="90"/>
    </location>
</feature>
<evidence type="ECO:0000313" key="3">
    <source>
        <dbReference type="Proteomes" id="UP001058974"/>
    </source>
</evidence>
<feature type="compositionally biased region" description="Polar residues" evidence="1">
    <location>
        <begin position="155"/>
        <end position="164"/>
    </location>
</feature>
<gene>
    <name evidence="2" type="ORF">KIW84_041812</name>
</gene>